<dbReference type="GO" id="GO:0004805">
    <property type="term" value="F:trehalose-phosphatase activity"/>
    <property type="evidence" value="ECO:0007669"/>
    <property type="project" value="EnsemblFungi"/>
</dbReference>
<feature type="region of interest" description="Disordered" evidence="2">
    <location>
        <begin position="48"/>
        <end position="67"/>
    </location>
</feature>
<name>J7S1B7_HUIN7</name>
<sequence>MTIIVASLFLPFQPEFKVDDSEFKAAELAESKLVKLDSLDVDSIVNKPKRSSSVHSNPPFLKSSKEIPNEPTVLEDVPVVSSEQFLENLTAHAQNPINTTATETNSNPVNTNRESVEEFFNAANPEDELAADGPASDVAVDSGSGHPASLNAVFSKLGGAHSSDAASKTVVRPKSRPIPDFTAAVVDVAKLKQMHIEMNAQPSMKRVPVSAVPETSLELVEEVSEDESDLETESRQDYVVPQFGGFSSTKGGPTSQRLKNSYELFAQLPWSIVPNEKGNGALKNAMFIGTNEKTITDEVEWVGTVGIPTDEIPPDISTAITNKLKDEFNCTAVVSDDVTFKGAYKNFCKQILWPTLHYQIPDNPNSKAFEDHSWNYYKDLNQLFANKIAQVYKEGDTIWIHDYHLLLVPQMVRKLLPHAKIGFFLHVSFPSSEVFKCFAQREKILKGILGANCVGFQTTEYARHFLQTSSRLLMADVTKEDALKYKGCIISVKSVPVGIDTFSLFDQLKKEKVQSWRNMIKERWAGKKLIICRDQSDKIRGINKKMLAYERFLLENPSYIGNIVLIQIFLGKSEDNEDQKQVMLIVDRINSLSSNISMSQPVVFLHKELEFEQYLALNSEADLFFVNSLREGMNLTCHEFLASSEQKNAPLLLSEFTGSASVLGEGSILINPWDIKHVSKSIKRGLEMPCQERRRNWKSLMKVIIENDSDNWVKTCLQGIDNAWESSQERNTVFNLSYDTLYEDYKKSKKRMFIFKISEPPTGRTITFLNELTAKNIVFVMNSHTKATLERLYARVPNLGLIAENGAYVRINDLWYNIVQQVNWKSQVIKILDDKIERLPGSYYKIAESMIRFHTENAEDQDRVAGVIGEAITHINTLFYDKNVHAYIHKGILFVQETGLSLAAFQFLMNVYNTSSSANSTVTGDSQDIIEFISITGSSSPVIEPLFNCIKEEQNAKKIQNGHGIVYGDTSSTNAKEHVNGLNELLIVLQKLLDSSE</sequence>
<organism evidence="3 4">
    <name type="scientific">Huiozyma naganishii (strain ATCC MYA-139 / BCRC 22969 / CBS 8797 / KCTC 17520 / NBRC 10181 / NCYC 3082 / Yp74L-3)</name>
    <name type="common">Yeast</name>
    <name type="synonym">Kazachstania naganishii</name>
    <dbReference type="NCBI Taxonomy" id="1071383"/>
    <lineage>
        <taxon>Eukaryota</taxon>
        <taxon>Fungi</taxon>
        <taxon>Dikarya</taxon>
        <taxon>Ascomycota</taxon>
        <taxon>Saccharomycotina</taxon>
        <taxon>Saccharomycetes</taxon>
        <taxon>Saccharomycetales</taxon>
        <taxon>Saccharomycetaceae</taxon>
        <taxon>Huiozyma</taxon>
    </lineage>
</organism>
<dbReference type="OrthoDB" id="755951at2759"/>
<reference evidence="3 4" key="1">
    <citation type="journal article" date="2011" name="Proc. Natl. Acad. Sci. U.S.A.">
        <title>Evolutionary erosion of yeast sex chromosomes by mating-type switching accidents.</title>
        <authorList>
            <person name="Gordon J.L."/>
            <person name="Armisen D."/>
            <person name="Proux-Wera E."/>
            <person name="Oheigeartaigh S.S."/>
            <person name="Byrne K.P."/>
            <person name="Wolfe K.H."/>
        </authorList>
    </citation>
    <scope>NUCLEOTIDE SEQUENCE [LARGE SCALE GENOMIC DNA]</scope>
    <source>
        <strain evidence="4">ATCC MYA-139 / BCRC 22969 / CBS 8797 / CCRC 22969 / KCTC 17520 / NBRC 10181 / NCYC 3082</strain>
    </source>
</reference>
<dbReference type="GO" id="GO:0003825">
    <property type="term" value="F:alpha,alpha-trehalose-phosphate synthase (UDP-forming) activity"/>
    <property type="evidence" value="ECO:0007669"/>
    <property type="project" value="EnsemblFungi"/>
</dbReference>
<dbReference type="RefSeq" id="XP_022465632.1">
    <property type="nucleotide sequence ID" value="XM_022609213.1"/>
</dbReference>
<dbReference type="PANTHER" id="PTHR10788:SF15">
    <property type="entry name" value="TREHALOSE SYNTHASE COMPLEX REGULATORY SUBUNIT TPS3-RELATED"/>
    <property type="match status" value="1"/>
</dbReference>
<dbReference type="CDD" id="cd03788">
    <property type="entry name" value="GT20_TPS"/>
    <property type="match status" value="1"/>
</dbReference>
<protein>
    <submittedName>
        <fullName evidence="3">Uncharacterized protein</fullName>
    </submittedName>
</protein>
<dbReference type="PANTHER" id="PTHR10788">
    <property type="entry name" value="TREHALOSE-6-PHOSPHATE SYNTHASE"/>
    <property type="match status" value="1"/>
</dbReference>
<dbReference type="InterPro" id="IPR036412">
    <property type="entry name" value="HAD-like_sf"/>
</dbReference>
<dbReference type="STRING" id="1071383.J7S1B7"/>
<proteinExistence type="predicted"/>
<dbReference type="GO" id="GO:0030234">
    <property type="term" value="F:enzyme regulator activity"/>
    <property type="evidence" value="ECO:0007669"/>
    <property type="project" value="EnsemblFungi"/>
</dbReference>
<dbReference type="eggNOG" id="KOG1050">
    <property type="taxonomic scope" value="Eukaryota"/>
</dbReference>
<reference evidence="4" key="2">
    <citation type="submission" date="2012-08" db="EMBL/GenBank/DDBJ databases">
        <title>Genome sequence of Kazachstania naganishii.</title>
        <authorList>
            <person name="Gordon J.L."/>
            <person name="Armisen D."/>
            <person name="Proux-Wera E."/>
            <person name="OhEigeartaigh S.S."/>
            <person name="Byrne K.P."/>
            <person name="Wolfe K.H."/>
        </authorList>
    </citation>
    <scope>NUCLEOTIDE SEQUENCE [LARGE SCALE GENOMIC DNA]</scope>
    <source>
        <strain evidence="4">ATCC MYA-139 / BCRC 22969 / CBS 8797 / CCRC 22969 / KCTC 17520 / NBRC 10181 / NCYC 3082</strain>
    </source>
</reference>
<dbReference type="GeneID" id="34527110"/>
<dbReference type="Pfam" id="PF00982">
    <property type="entry name" value="Glyco_transf_20"/>
    <property type="match status" value="1"/>
</dbReference>
<dbReference type="InterPro" id="IPR001830">
    <property type="entry name" value="Glyco_trans_20"/>
</dbReference>
<keyword evidence="1" id="KW-0597">Phosphoprotein</keyword>
<gene>
    <name evidence="3" type="primary">KNAG0G03290</name>
    <name evidence="3" type="ordered locus">KNAG_0G03290</name>
</gene>
<dbReference type="FunFam" id="3.40.50.2000:FF:000099">
    <property type="entry name" value="Alpha,alpha-trehalose phosphate synthase subunit, putative"/>
    <property type="match status" value="1"/>
</dbReference>
<dbReference type="EMBL" id="HE978320">
    <property type="protein sequence ID" value="CCK71387.1"/>
    <property type="molecule type" value="Genomic_DNA"/>
</dbReference>
<evidence type="ECO:0000256" key="1">
    <source>
        <dbReference type="ARBA" id="ARBA00022553"/>
    </source>
</evidence>
<dbReference type="SUPFAM" id="SSF56784">
    <property type="entry name" value="HAD-like"/>
    <property type="match status" value="1"/>
</dbReference>
<dbReference type="Pfam" id="PF02358">
    <property type="entry name" value="Trehalose_PPase"/>
    <property type="match status" value="1"/>
</dbReference>
<dbReference type="SUPFAM" id="SSF53756">
    <property type="entry name" value="UDP-Glycosyltransferase/glycogen phosphorylase"/>
    <property type="match status" value="1"/>
</dbReference>
<evidence type="ECO:0000313" key="3">
    <source>
        <dbReference type="EMBL" id="CCK71387.1"/>
    </source>
</evidence>
<dbReference type="OMA" id="YKIAESM"/>
<dbReference type="Gene3D" id="3.40.50.2000">
    <property type="entry name" value="Glycogen Phosphorylase B"/>
    <property type="match status" value="2"/>
</dbReference>
<dbReference type="InterPro" id="IPR003337">
    <property type="entry name" value="Trehalose_PPase"/>
</dbReference>
<keyword evidence="4" id="KW-1185">Reference proteome</keyword>
<evidence type="ECO:0000256" key="2">
    <source>
        <dbReference type="SAM" id="MobiDB-lite"/>
    </source>
</evidence>
<dbReference type="GO" id="GO:0005829">
    <property type="term" value="C:cytosol"/>
    <property type="evidence" value="ECO:0007669"/>
    <property type="project" value="TreeGrafter"/>
</dbReference>
<accession>J7S1B7</accession>
<dbReference type="KEGG" id="kng:KNAG_0G03290"/>
<dbReference type="HOGENOM" id="CLU_002351_2_0_1"/>
<dbReference type="AlphaFoldDB" id="J7S1B7"/>
<evidence type="ECO:0000313" key="4">
    <source>
        <dbReference type="Proteomes" id="UP000006310"/>
    </source>
</evidence>
<dbReference type="GO" id="GO:0005992">
    <property type="term" value="P:trehalose biosynthetic process"/>
    <property type="evidence" value="ECO:0007669"/>
    <property type="project" value="EnsemblFungi"/>
</dbReference>
<dbReference type="Proteomes" id="UP000006310">
    <property type="component" value="Chromosome 7"/>
</dbReference>
<dbReference type="GO" id="GO:0005946">
    <property type="term" value="C:alpha,alpha-trehalose-phosphate synthase complex (UDP-forming)"/>
    <property type="evidence" value="ECO:0007669"/>
    <property type="project" value="EnsemblFungi"/>
</dbReference>